<dbReference type="RefSeq" id="WP_146582352.1">
    <property type="nucleotide sequence ID" value="NZ_SJPM01000025.1"/>
</dbReference>
<protein>
    <submittedName>
        <fullName evidence="1">Uncharacterized protein</fullName>
    </submittedName>
</protein>
<comment type="caution">
    <text evidence="1">The sequence shown here is derived from an EMBL/GenBank/DDBJ whole genome shotgun (WGS) entry which is preliminary data.</text>
</comment>
<evidence type="ECO:0000313" key="2">
    <source>
        <dbReference type="Proteomes" id="UP000316213"/>
    </source>
</evidence>
<reference evidence="1 2" key="1">
    <citation type="submission" date="2019-02" db="EMBL/GenBank/DDBJ databases">
        <title>Deep-cultivation of Planctomycetes and their phenomic and genomic characterization uncovers novel biology.</title>
        <authorList>
            <person name="Wiegand S."/>
            <person name="Jogler M."/>
            <person name="Boedeker C."/>
            <person name="Pinto D."/>
            <person name="Vollmers J."/>
            <person name="Rivas-Marin E."/>
            <person name="Kohn T."/>
            <person name="Peeters S.H."/>
            <person name="Heuer A."/>
            <person name="Rast P."/>
            <person name="Oberbeckmann S."/>
            <person name="Bunk B."/>
            <person name="Jeske O."/>
            <person name="Meyerdierks A."/>
            <person name="Storesund J.E."/>
            <person name="Kallscheuer N."/>
            <person name="Luecker S."/>
            <person name="Lage O.M."/>
            <person name="Pohl T."/>
            <person name="Merkel B.J."/>
            <person name="Hornburger P."/>
            <person name="Mueller R.-W."/>
            <person name="Bruemmer F."/>
            <person name="Labrenz M."/>
            <person name="Spormann A.M."/>
            <person name="Op Den Camp H."/>
            <person name="Overmann J."/>
            <person name="Amann R."/>
            <person name="Jetten M.S.M."/>
            <person name="Mascher T."/>
            <person name="Medema M.H."/>
            <person name="Devos D.P."/>
            <person name="Kaster A.-K."/>
            <person name="Ovreas L."/>
            <person name="Rohde M."/>
            <person name="Galperin M.Y."/>
            <person name="Jogler C."/>
        </authorList>
    </citation>
    <scope>NUCLEOTIDE SEQUENCE [LARGE SCALE GENOMIC DNA]</scope>
    <source>
        <strain evidence="1 2">Pla100</strain>
    </source>
</reference>
<proteinExistence type="predicted"/>
<dbReference type="Proteomes" id="UP000316213">
    <property type="component" value="Unassembled WGS sequence"/>
</dbReference>
<dbReference type="AlphaFoldDB" id="A0A5C5ZL42"/>
<accession>A0A5C5ZL42</accession>
<name>A0A5C5ZL42_9BACT</name>
<dbReference type="EMBL" id="SJPM01000025">
    <property type="protein sequence ID" value="TWT87846.1"/>
    <property type="molecule type" value="Genomic_DNA"/>
</dbReference>
<gene>
    <name evidence="1" type="ORF">Pla100_58850</name>
</gene>
<dbReference type="OrthoDB" id="240746at2"/>
<keyword evidence="2" id="KW-1185">Reference proteome</keyword>
<organism evidence="1 2">
    <name type="scientific">Neorhodopirellula pilleata</name>
    <dbReference type="NCBI Taxonomy" id="2714738"/>
    <lineage>
        <taxon>Bacteria</taxon>
        <taxon>Pseudomonadati</taxon>
        <taxon>Planctomycetota</taxon>
        <taxon>Planctomycetia</taxon>
        <taxon>Pirellulales</taxon>
        <taxon>Pirellulaceae</taxon>
        <taxon>Neorhodopirellula</taxon>
    </lineage>
</organism>
<sequence length="433" mass="48104">MNATPSVRPTRNRVELLREVVCPSCWHHFAPEDVKWVATHPDLVGDSRLGENEAIRFLPTSFNVQANAIDRKGSICNELACPHCHRLLPRASTELPPLMLSIAGTPSCGKSYFLASMAWQLRQNLPSEFSVSITDADPQCNRILNDYEEQQFFNADRDTPVRLRKTEEQGEHYVAVRMGDQIILHPKPFLFGIRPMPGHPNAEQSHQVSRLLCLYDNAGESFLPGRDAVSNPVTRHLGEATALFFCFDPTQDPRMRAQLRGKSNDIQIVEETVTARQEIVFHEMTERYRRLTGTSQTTVTEKPVVIIVTKADSWQSLCPGLKLPRPIKSKPDGSLSAIDMNMVDLIGAQVRKLLFQFTPELVSAAESFSRNVMFIPVSATGRAPEKDPLTGIIGVRPRDVAPVWCDVPLLAVLAKHGAGLIPFVGSSSATINP</sequence>
<evidence type="ECO:0000313" key="1">
    <source>
        <dbReference type="EMBL" id="TWT87846.1"/>
    </source>
</evidence>